<sequence>MPEINYAIKLFGKTIGVLPDKVLTDITVDEQSHSSSAESTSHCSNEYESREFKENRRDRYDESIDPSESTTSSDSLSKKTPKNDETTFSNDSKEKNTLKKPEKLLPCPRCKSNDTKFCYYNNYNVKQPRHFCKKCQRYWTSGGTMRNVPVGSGRRKNKNVPSPNYHHLMVLGTLQEARPEPTNGFLIFDPNGSCENTGRAFGTSRFPFSFSPWGPPLPNPKTLRIDDPNEAAKSSVWTTLGIKNEKIGWSNKMCPFEAFDSKEGRNQIVDNTTMALYANPAALSRSLNFHERAQ</sequence>
<feature type="region of interest" description="Disordered" evidence="9">
    <location>
        <begin position="29"/>
        <end position="104"/>
    </location>
</feature>
<feature type="domain" description="Dof-type" evidence="10">
    <location>
        <begin position="105"/>
        <end position="159"/>
    </location>
</feature>
<comment type="subcellular location">
    <subcellularLocation>
        <location evidence="8">Nucleus</location>
    </subcellularLocation>
</comment>
<dbReference type="PROSITE" id="PS50884">
    <property type="entry name" value="ZF_DOF_2"/>
    <property type="match status" value="1"/>
</dbReference>
<keyword evidence="6" id="KW-0804">Transcription</keyword>
<evidence type="ECO:0000256" key="1">
    <source>
        <dbReference type="ARBA" id="ARBA00022723"/>
    </source>
</evidence>
<evidence type="ECO:0000259" key="10">
    <source>
        <dbReference type="PROSITE" id="PS50884"/>
    </source>
</evidence>
<dbReference type="InterPro" id="IPR045174">
    <property type="entry name" value="Dof"/>
</dbReference>
<dbReference type="AlphaFoldDB" id="A0ABD3CMG5"/>
<proteinExistence type="predicted"/>
<dbReference type="GO" id="GO:0008270">
    <property type="term" value="F:zinc ion binding"/>
    <property type="evidence" value="ECO:0007669"/>
    <property type="project" value="UniProtKB-KW"/>
</dbReference>
<keyword evidence="1" id="KW-0479">Metal-binding</keyword>
<name>A0ABD3CMG5_9LAMI</name>
<evidence type="ECO:0000256" key="6">
    <source>
        <dbReference type="ARBA" id="ARBA00023163"/>
    </source>
</evidence>
<reference evidence="12" key="1">
    <citation type="journal article" date="2024" name="IScience">
        <title>Strigolactones Initiate the Formation of Haustorium-like Structures in Castilleja.</title>
        <authorList>
            <person name="Buerger M."/>
            <person name="Peterson D."/>
            <person name="Chory J."/>
        </authorList>
    </citation>
    <scope>NUCLEOTIDE SEQUENCE [LARGE SCALE GENOMIC DNA]</scope>
</reference>
<dbReference type="GO" id="GO:0005634">
    <property type="term" value="C:nucleus"/>
    <property type="evidence" value="ECO:0007669"/>
    <property type="project" value="UniProtKB-SubCell"/>
</dbReference>
<keyword evidence="7 8" id="KW-0539">Nucleus</keyword>
<evidence type="ECO:0000256" key="7">
    <source>
        <dbReference type="ARBA" id="ARBA00023242"/>
    </source>
</evidence>
<evidence type="ECO:0000256" key="9">
    <source>
        <dbReference type="SAM" id="MobiDB-lite"/>
    </source>
</evidence>
<keyword evidence="12" id="KW-1185">Reference proteome</keyword>
<dbReference type="PANTHER" id="PTHR31089">
    <property type="entry name" value="CYCLIC DOF FACTOR 2"/>
    <property type="match status" value="1"/>
</dbReference>
<accession>A0ABD3CMG5</accession>
<evidence type="ECO:0000256" key="4">
    <source>
        <dbReference type="ARBA" id="ARBA00023015"/>
    </source>
</evidence>
<evidence type="ECO:0000256" key="8">
    <source>
        <dbReference type="PROSITE-ProRule" id="PRU00071"/>
    </source>
</evidence>
<evidence type="ECO:0000256" key="3">
    <source>
        <dbReference type="ARBA" id="ARBA00022833"/>
    </source>
</evidence>
<evidence type="ECO:0000256" key="2">
    <source>
        <dbReference type="ARBA" id="ARBA00022771"/>
    </source>
</evidence>
<comment type="caution">
    <text evidence="11">The sequence shown here is derived from an EMBL/GenBank/DDBJ whole genome shotgun (WGS) entry which is preliminary data.</text>
</comment>
<keyword evidence="5 8" id="KW-0238">DNA-binding</keyword>
<dbReference type="Proteomes" id="UP001632038">
    <property type="component" value="Unassembled WGS sequence"/>
</dbReference>
<keyword evidence="3" id="KW-0862">Zinc</keyword>
<dbReference type="Pfam" id="PF02701">
    <property type="entry name" value="Zn_ribbon_Dof"/>
    <property type="match status" value="1"/>
</dbReference>
<evidence type="ECO:0000313" key="12">
    <source>
        <dbReference type="Proteomes" id="UP001632038"/>
    </source>
</evidence>
<protein>
    <recommendedName>
        <fullName evidence="10">Dof-type domain-containing protein</fullName>
    </recommendedName>
</protein>
<feature type="compositionally biased region" description="Basic and acidic residues" evidence="9">
    <location>
        <begin position="45"/>
        <end position="62"/>
    </location>
</feature>
<keyword evidence="2 8" id="KW-0863">Zinc-finger</keyword>
<dbReference type="InterPro" id="IPR003851">
    <property type="entry name" value="Znf_Dof"/>
</dbReference>
<feature type="compositionally biased region" description="Basic and acidic residues" evidence="9">
    <location>
        <begin position="81"/>
        <end position="103"/>
    </location>
</feature>
<keyword evidence="4" id="KW-0805">Transcription regulation</keyword>
<dbReference type="EMBL" id="JAVIJP010000032">
    <property type="protein sequence ID" value="KAL3631170.1"/>
    <property type="molecule type" value="Genomic_DNA"/>
</dbReference>
<feature type="compositionally biased region" description="Low complexity" evidence="9">
    <location>
        <begin position="33"/>
        <end position="44"/>
    </location>
</feature>
<dbReference type="PANTHER" id="PTHR31089:SF52">
    <property type="entry name" value="CYCLIC DOF FACTOR 1-LIKE"/>
    <property type="match status" value="1"/>
</dbReference>
<organism evidence="11 12">
    <name type="scientific">Castilleja foliolosa</name>
    <dbReference type="NCBI Taxonomy" id="1961234"/>
    <lineage>
        <taxon>Eukaryota</taxon>
        <taxon>Viridiplantae</taxon>
        <taxon>Streptophyta</taxon>
        <taxon>Embryophyta</taxon>
        <taxon>Tracheophyta</taxon>
        <taxon>Spermatophyta</taxon>
        <taxon>Magnoliopsida</taxon>
        <taxon>eudicotyledons</taxon>
        <taxon>Gunneridae</taxon>
        <taxon>Pentapetalae</taxon>
        <taxon>asterids</taxon>
        <taxon>lamiids</taxon>
        <taxon>Lamiales</taxon>
        <taxon>Orobanchaceae</taxon>
        <taxon>Pedicularideae</taxon>
        <taxon>Castillejinae</taxon>
        <taxon>Castilleja</taxon>
    </lineage>
</organism>
<dbReference type="PROSITE" id="PS01361">
    <property type="entry name" value="ZF_DOF_1"/>
    <property type="match status" value="1"/>
</dbReference>
<evidence type="ECO:0000313" key="11">
    <source>
        <dbReference type="EMBL" id="KAL3631170.1"/>
    </source>
</evidence>
<feature type="compositionally biased region" description="Low complexity" evidence="9">
    <location>
        <begin position="66"/>
        <end position="75"/>
    </location>
</feature>
<evidence type="ECO:0000256" key="5">
    <source>
        <dbReference type="ARBA" id="ARBA00023125"/>
    </source>
</evidence>
<dbReference type="GO" id="GO:0003677">
    <property type="term" value="F:DNA binding"/>
    <property type="evidence" value="ECO:0007669"/>
    <property type="project" value="UniProtKB-UniRule"/>
</dbReference>
<gene>
    <name evidence="11" type="ORF">CASFOL_024154</name>
</gene>